<organism evidence="4">
    <name type="scientific">Xenorhabdus szentirmaii</name>
    <dbReference type="NCBI Taxonomy" id="290112"/>
    <lineage>
        <taxon>Bacteria</taxon>
        <taxon>Pseudomonadati</taxon>
        <taxon>Pseudomonadota</taxon>
        <taxon>Gammaproteobacteria</taxon>
        <taxon>Enterobacterales</taxon>
        <taxon>Morganellaceae</taxon>
        <taxon>Xenorhabdus</taxon>
    </lineage>
</organism>
<accession>A0AAW3YRR6</accession>
<dbReference type="AlphaFoldDB" id="A0AAW3YRR6"/>
<dbReference type="GeneID" id="97126744"/>
<keyword evidence="4" id="KW-0808">Transferase</keyword>
<dbReference type="SUPFAM" id="SSF53383">
    <property type="entry name" value="PLP-dependent transferases"/>
    <property type="match status" value="1"/>
</dbReference>
<dbReference type="Proteomes" id="UP001193920">
    <property type="component" value="Unassembled WGS sequence"/>
</dbReference>
<gene>
    <name evidence="4" type="ORF">ID854_00815</name>
</gene>
<evidence type="ECO:0000256" key="3">
    <source>
        <dbReference type="RuleBase" id="RU003560"/>
    </source>
</evidence>
<comment type="caution">
    <text evidence="4">The sequence shown here is derived from an EMBL/GenBank/DDBJ whole genome shotgun (WGS) entry which is preliminary data.</text>
</comment>
<reference evidence="4" key="1">
    <citation type="submission" date="2020-09" db="EMBL/GenBank/DDBJ databases">
        <authorList>
            <person name="Palma L."/>
            <person name="Caballero P."/>
            <person name="Berry C."/>
            <person name="Del Valle E."/>
        </authorList>
    </citation>
    <scope>NUCLEOTIDE SEQUENCE</scope>
    <source>
        <strain evidence="4">M</strain>
    </source>
</reference>
<dbReference type="Pfam" id="PF00202">
    <property type="entry name" value="Aminotran_3"/>
    <property type="match status" value="1"/>
</dbReference>
<dbReference type="Gene3D" id="3.40.640.10">
    <property type="entry name" value="Type I PLP-dependent aspartate aminotransferase-like (Major domain)"/>
    <property type="match status" value="1"/>
</dbReference>
<comment type="cofactor">
    <cofactor evidence="1">
        <name>pyridoxal 5'-phosphate</name>
        <dbReference type="ChEBI" id="CHEBI:597326"/>
    </cofactor>
</comment>
<protein>
    <submittedName>
        <fullName evidence="4">Aminotransferase class III-fold pyridoxal phosphate-dependent enzyme</fullName>
    </submittedName>
</protein>
<keyword evidence="4" id="KW-0032">Aminotransferase</keyword>
<dbReference type="EMBL" id="JACXBF010000029">
    <property type="protein sequence ID" value="MBD2799038.1"/>
    <property type="molecule type" value="Genomic_DNA"/>
</dbReference>
<name>A0AAW3YRR6_9GAMM</name>
<evidence type="ECO:0000313" key="4">
    <source>
        <dbReference type="EMBL" id="MBD2799038.1"/>
    </source>
</evidence>
<dbReference type="Gene3D" id="3.90.1150.10">
    <property type="entry name" value="Aspartate Aminotransferase, domain 1"/>
    <property type="match status" value="1"/>
</dbReference>
<dbReference type="GO" id="GO:0008483">
    <property type="term" value="F:transaminase activity"/>
    <property type="evidence" value="ECO:0007669"/>
    <property type="project" value="UniProtKB-KW"/>
</dbReference>
<dbReference type="InterPro" id="IPR015422">
    <property type="entry name" value="PyrdxlP-dep_Trfase_small"/>
</dbReference>
<dbReference type="RefSeq" id="WP_051462501.1">
    <property type="nucleotide sequence ID" value="NZ_CAWNPE010000001.1"/>
</dbReference>
<dbReference type="GO" id="GO:0030170">
    <property type="term" value="F:pyridoxal phosphate binding"/>
    <property type="evidence" value="ECO:0007669"/>
    <property type="project" value="InterPro"/>
</dbReference>
<evidence type="ECO:0000256" key="2">
    <source>
        <dbReference type="ARBA" id="ARBA00022898"/>
    </source>
</evidence>
<proteinExistence type="inferred from homology"/>
<dbReference type="InterPro" id="IPR015421">
    <property type="entry name" value="PyrdxlP-dep_Trfase_major"/>
</dbReference>
<evidence type="ECO:0000256" key="1">
    <source>
        <dbReference type="ARBA" id="ARBA00001933"/>
    </source>
</evidence>
<reference evidence="4" key="2">
    <citation type="journal article" date="2024" name="Toxins">
        <title>Genome Sequence Analysis of Native Xenorhabdus Strains Isolated from Entomopathogenic Nematodes in Argentina.</title>
        <authorList>
            <person name="Palma L."/>
            <person name="Frizzo L."/>
            <person name="Kaiser S."/>
            <person name="Berry C."/>
            <person name="Caballero P."/>
            <person name="Bode H.B."/>
            <person name="Del Valle E.E."/>
        </authorList>
    </citation>
    <scope>NUCLEOTIDE SEQUENCE</scope>
    <source>
        <strain evidence="4">M</strain>
    </source>
</reference>
<dbReference type="InterPro" id="IPR005814">
    <property type="entry name" value="Aminotrans_3"/>
</dbReference>
<comment type="similarity">
    <text evidence="3">Belongs to the class-III pyridoxal-phosphate-dependent aminotransferase family.</text>
</comment>
<dbReference type="InterPro" id="IPR015424">
    <property type="entry name" value="PyrdxlP-dep_Trfase"/>
</dbReference>
<keyword evidence="2 3" id="KW-0663">Pyridoxal phosphate</keyword>
<dbReference type="PANTHER" id="PTHR43713:SF3">
    <property type="entry name" value="GLUTAMATE-1-SEMIALDEHYDE 2,1-AMINOMUTASE 1, CHLOROPLASTIC-RELATED"/>
    <property type="match status" value="1"/>
</dbReference>
<sequence>MNNFNETRVGNVLAGWNHLSVIGPIQIQNASGARIQLPSGEWYDDYIMGWGSCFLGHDSTVIRNAITDALSRGFLQQYETEKHQLLSERFCAAIPCAEKLRLVNSGLEATMYATRIARAVTGKRIIFKFEGHFHGLNDTLTWNIDSSPRSGSICSSGELERIEGTVGIPPELGQLTVPLPWNDLNAVQKAFDAYSGDVAGIILEPVALNIGCIKPDDGFLQNLRALATKHGALLIFDEVLTGFRANIGGAQKDYGVIPDIATYGKAFGGGMPIAGIAGKAEYMDVISPRGPLQISGTNTGRYLSVSAALAVIEHLEEGVAYQHVARLESQLIKNLGEIFHHHHIPCHIDSYGGRVGVHIGTSVRPRTMKDIEQTYPVKFAHKLFRMLSTEYGLYGFLLPLTYCPEPVTLSALHTAGMIDSACDRLDSALSRLEYHDNKRYMHDAYPAL</sequence>
<dbReference type="PANTHER" id="PTHR43713">
    <property type="entry name" value="GLUTAMATE-1-SEMIALDEHYDE 2,1-AMINOMUTASE"/>
    <property type="match status" value="1"/>
</dbReference>